<dbReference type="Proteomes" id="UP000002191">
    <property type="component" value="Chromosome"/>
</dbReference>
<dbReference type="RefSeq" id="WP_013514412.1">
    <property type="nucleotide sequence ID" value="NC_014844.1"/>
</dbReference>
<evidence type="ECO:0000256" key="3">
    <source>
        <dbReference type="ARBA" id="ARBA00011881"/>
    </source>
</evidence>
<dbReference type="InterPro" id="IPR036412">
    <property type="entry name" value="HAD-like_sf"/>
</dbReference>
<feature type="binding site" evidence="7">
    <location>
        <position position="111"/>
    </location>
    <ligand>
        <name>Mg(2+)</name>
        <dbReference type="ChEBI" id="CHEBI:18420"/>
    </ligand>
</feature>
<dbReference type="GO" id="GO:0019143">
    <property type="term" value="F:3-deoxy-manno-octulosonate-8-phosphatase activity"/>
    <property type="evidence" value="ECO:0007669"/>
    <property type="project" value="UniProtKB-EC"/>
</dbReference>
<dbReference type="Pfam" id="PF08282">
    <property type="entry name" value="Hydrolase_3"/>
    <property type="match status" value="1"/>
</dbReference>
<name>E6VWI4_PSEA9</name>
<keyword evidence="6 7" id="KW-0460">Magnesium</keyword>
<evidence type="ECO:0000256" key="1">
    <source>
        <dbReference type="ARBA" id="ARBA00001946"/>
    </source>
</evidence>
<dbReference type="FunFam" id="3.40.50.1000:FF:000029">
    <property type="entry name" value="3-deoxy-D-manno-octulosonate 8-phosphate phosphatase KdsC"/>
    <property type="match status" value="1"/>
</dbReference>
<dbReference type="CDD" id="cd01630">
    <property type="entry name" value="HAD_KDO-like"/>
    <property type="match status" value="1"/>
</dbReference>
<dbReference type="PANTHER" id="PTHR21485">
    <property type="entry name" value="HAD SUPERFAMILY MEMBERS CMAS AND KDSC"/>
    <property type="match status" value="1"/>
</dbReference>
<dbReference type="PANTHER" id="PTHR21485:SF3">
    <property type="entry name" value="N-ACYLNEURAMINATE CYTIDYLYLTRANSFERASE"/>
    <property type="match status" value="1"/>
</dbReference>
<dbReference type="SFLD" id="SFLDG01138">
    <property type="entry name" value="C1.6.2:_Deoxy-d-mannose-octulo"/>
    <property type="match status" value="1"/>
</dbReference>
<evidence type="ECO:0000256" key="5">
    <source>
        <dbReference type="ARBA" id="ARBA00022801"/>
    </source>
</evidence>
<dbReference type="KEGG" id="das:Daes_1471"/>
<feature type="binding site" evidence="7">
    <location>
        <position position="20"/>
    </location>
    <ligand>
        <name>substrate</name>
    </ligand>
</feature>
<sequence length="175" mass="18954">MDDGVMALASKIRLLVLDVDGVLTDGGLYYDADGLVMKRFNVQDGFGIKLAQSVGLEIGVITGLDQKPVAKRIRELGIVHYYPGNHKKLPHFLEMCEKAGVSPGEAAFMGDDWIDLAVMREAGLAMCVPNAQPEVLDAADWVSTRPGGHGAVREAISFIMQARGLTEDALKQWAE</sequence>
<dbReference type="PIRSF" id="PIRSF006118">
    <property type="entry name" value="KDO8-P_Ptase"/>
    <property type="match status" value="1"/>
</dbReference>
<dbReference type="STRING" id="643562.Daes_1471"/>
<dbReference type="InterPro" id="IPR050793">
    <property type="entry name" value="CMP-NeuNAc_synthase"/>
</dbReference>
<keyword evidence="9" id="KW-1185">Reference proteome</keyword>
<dbReference type="GO" id="GO:0008781">
    <property type="term" value="F:N-acylneuraminate cytidylyltransferase activity"/>
    <property type="evidence" value="ECO:0007669"/>
    <property type="project" value="TreeGrafter"/>
</dbReference>
<evidence type="ECO:0000313" key="9">
    <source>
        <dbReference type="Proteomes" id="UP000002191"/>
    </source>
</evidence>
<organism evidence="8 9">
    <name type="scientific">Pseudodesulfovibrio aespoeensis (strain ATCC 700646 / DSM 10631 / Aspo-2)</name>
    <name type="common">Desulfovibrio aespoeensis</name>
    <dbReference type="NCBI Taxonomy" id="643562"/>
    <lineage>
        <taxon>Bacteria</taxon>
        <taxon>Pseudomonadati</taxon>
        <taxon>Thermodesulfobacteriota</taxon>
        <taxon>Desulfovibrionia</taxon>
        <taxon>Desulfovibrionales</taxon>
        <taxon>Desulfovibrionaceae</taxon>
    </lineage>
</organism>
<dbReference type="AlphaFoldDB" id="E6VWI4"/>
<dbReference type="NCBIfam" id="TIGR01670">
    <property type="entry name" value="KdsC-phosphatas"/>
    <property type="match status" value="1"/>
</dbReference>
<comment type="cofactor">
    <cofactor evidence="1 7">
        <name>Mg(2+)</name>
        <dbReference type="ChEBI" id="CHEBI:18420"/>
    </cofactor>
</comment>
<dbReference type="EMBL" id="CP002431">
    <property type="protein sequence ID" value="ADU62485.1"/>
    <property type="molecule type" value="Genomic_DNA"/>
</dbReference>
<reference evidence="9" key="1">
    <citation type="submission" date="2010-12" db="EMBL/GenBank/DDBJ databases">
        <title>Complete sequence of Desulfovibrio aespoeensis Aspo-2.</title>
        <authorList>
            <consortium name="US DOE Joint Genome Institute"/>
            <person name="Lucas S."/>
            <person name="Copeland A."/>
            <person name="Lapidus A."/>
            <person name="Cheng J.-F."/>
            <person name="Goodwin L."/>
            <person name="Pitluck S."/>
            <person name="Chertkov O."/>
            <person name="Misra M."/>
            <person name="Detter J.C."/>
            <person name="Han C."/>
            <person name="Tapia R."/>
            <person name="Land M."/>
            <person name="Hauser L."/>
            <person name="Kyrpides N."/>
            <person name="Ivanova N."/>
            <person name="Ovchinnikova G."/>
            <person name="Pedersen K."/>
            <person name="Jagevall S."/>
            <person name="Hazen T."/>
            <person name="Woyke T."/>
        </authorList>
    </citation>
    <scope>NUCLEOTIDE SEQUENCE [LARGE SCALE GENOMIC DNA]</scope>
    <source>
        <strain evidence="9">ATCC 700646 / DSM 10631 / Aspo-2</strain>
    </source>
</reference>
<accession>E6VWI4</accession>
<evidence type="ECO:0000313" key="8">
    <source>
        <dbReference type="EMBL" id="ADU62485.1"/>
    </source>
</evidence>
<evidence type="ECO:0000256" key="7">
    <source>
        <dbReference type="PIRSR" id="PIRSR006118-2"/>
    </source>
</evidence>
<dbReference type="EC" id="3.1.3.45" evidence="8"/>
<keyword evidence="5 8" id="KW-0378">Hydrolase</keyword>
<dbReference type="SFLD" id="SFLDG01136">
    <property type="entry name" value="C1.6:_Phosphoserine_Phosphatas"/>
    <property type="match status" value="1"/>
</dbReference>
<comment type="similarity">
    <text evidence="2">Belongs to the KdsC family.</text>
</comment>
<comment type="subunit">
    <text evidence="3">Homotetramer.</text>
</comment>
<dbReference type="GO" id="GO:0046872">
    <property type="term" value="F:metal ion binding"/>
    <property type="evidence" value="ECO:0007669"/>
    <property type="project" value="UniProtKB-KW"/>
</dbReference>
<dbReference type="SFLD" id="SFLDS00003">
    <property type="entry name" value="Haloacid_Dehalogenase"/>
    <property type="match status" value="1"/>
</dbReference>
<evidence type="ECO:0000256" key="2">
    <source>
        <dbReference type="ARBA" id="ARBA00005893"/>
    </source>
</evidence>
<dbReference type="SUPFAM" id="SSF56784">
    <property type="entry name" value="HAD-like"/>
    <property type="match status" value="1"/>
</dbReference>
<reference evidence="8 9" key="2">
    <citation type="journal article" date="2014" name="Genome Announc.">
        <title>Complete Genome Sequence of the Subsurface, Mesophilic Sulfate-Reducing Bacterium Desulfovibrio aespoeensis Aspo-2.</title>
        <authorList>
            <person name="Pedersen K."/>
            <person name="Bengtsson A."/>
            <person name="Edlund J."/>
            <person name="Rabe L."/>
            <person name="Hazen T."/>
            <person name="Chakraborty R."/>
            <person name="Goodwin L."/>
            <person name="Shapiro N."/>
        </authorList>
    </citation>
    <scope>NUCLEOTIDE SEQUENCE [LARGE SCALE GENOMIC DNA]</scope>
    <source>
        <strain evidence="9">ATCC 700646 / DSM 10631 / Aspo-2</strain>
    </source>
</reference>
<dbReference type="eggNOG" id="COG1778">
    <property type="taxonomic scope" value="Bacteria"/>
</dbReference>
<dbReference type="InterPro" id="IPR010023">
    <property type="entry name" value="KdsC_fam"/>
</dbReference>
<gene>
    <name evidence="8" type="ordered locus">Daes_1471</name>
</gene>
<dbReference type="HOGENOM" id="CLU_106694_0_1_7"/>
<proteinExistence type="inferred from homology"/>
<dbReference type="Gene3D" id="3.40.50.1000">
    <property type="entry name" value="HAD superfamily/HAD-like"/>
    <property type="match status" value="1"/>
</dbReference>
<dbReference type="InterPro" id="IPR023214">
    <property type="entry name" value="HAD_sf"/>
</dbReference>
<keyword evidence="4 7" id="KW-0479">Metal-binding</keyword>
<evidence type="ECO:0000256" key="4">
    <source>
        <dbReference type="ARBA" id="ARBA00022723"/>
    </source>
</evidence>
<protein>
    <submittedName>
        <fullName evidence="8">3-deoxy-D-manno-octulosonate 8-phosphate phosphatase, YrbI family</fullName>
        <ecNumber evidence="8">3.1.3.45</ecNumber>
    </submittedName>
</protein>
<feature type="binding site" evidence="7">
    <location>
        <position position="18"/>
    </location>
    <ligand>
        <name>Mg(2+)</name>
        <dbReference type="ChEBI" id="CHEBI:18420"/>
    </ligand>
</feature>
<evidence type="ECO:0000256" key="6">
    <source>
        <dbReference type="ARBA" id="ARBA00022842"/>
    </source>
</evidence>